<dbReference type="AlphaFoldDB" id="A0AB39HRI7"/>
<keyword evidence="1" id="KW-0175">Coiled coil</keyword>
<accession>A0AB39HRI7</accession>
<dbReference type="Gene3D" id="3.40.50.300">
    <property type="entry name" value="P-loop containing nucleotide triphosphate hydrolases"/>
    <property type="match status" value="1"/>
</dbReference>
<dbReference type="RefSeq" id="WP_368653072.1">
    <property type="nucleotide sequence ID" value="NZ_CP162599.1"/>
</dbReference>
<dbReference type="EMBL" id="CP162599">
    <property type="protein sequence ID" value="XDK32383.1"/>
    <property type="molecule type" value="Genomic_DNA"/>
</dbReference>
<dbReference type="InterPro" id="IPR018760">
    <property type="entry name" value="DUF2326"/>
</dbReference>
<evidence type="ECO:0000259" key="3">
    <source>
        <dbReference type="Pfam" id="PF13476"/>
    </source>
</evidence>
<feature type="coiled-coil region" evidence="1">
    <location>
        <begin position="314"/>
        <end position="352"/>
    </location>
</feature>
<feature type="coiled-coil region" evidence="1">
    <location>
        <begin position="176"/>
        <end position="237"/>
    </location>
</feature>
<gene>
    <name evidence="4" type="ORF">AB4Y30_15445</name>
</gene>
<feature type="domain" description="DUF2326" evidence="2">
    <location>
        <begin position="421"/>
        <end position="538"/>
    </location>
</feature>
<name>A0AB39HRI7_9BACI</name>
<evidence type="ECO:0000256" key="1">
    <source>
        <dbReference type="SAM" id="Coils"/>
    </source>
</evidence>
<dbReference type="InterPro" id="IPR038729">
    <property type="entry name" value="Rad50/SbcC_AAA"/>
</dbReference>
<feature type="domain" description="Rad50/SbcC-type AAA" evidence="3">
    <location>
        <begin position="20"/>
        <end position="230"/>
    </location>
</feature>
<reference evidence="4" key="1">
    <citation type="submission" date="2024-07" db="EMBL/GenBank/DDBJ databases">
        <title>Halotolerant mesophilic bacterium Ornithinibacillus sp. 4-3, sp. nov., isolated from soil.</title>
        <authorList>
            <person name="Sidarenka A.V."/>
            <person name="Guliayeva D.E."/>
            <person name="Leanovich S.I."/>
            <person name="Hileuskaya K.S."/>
            <person name="Akhremchuk A.E."/>
            <person name="Sikolenko M.A."/>
            <person name="Valentovich L.N."/>
        </authorList>
    </citation>
    <scope>NUCLEOTIDE SEQUENCE</scope>
    <source>
        <strain evidence="4">4-3</strain>
    </source>
</reference>
<proteinExistence type="predicted"/>
<sequence>MLKKIQCDKFISKGQMRPPIEFKKGLNTILGGVNANNSIGKTTLLLIIDFAYGGNSYLDSDAVNQVGLHTINFEFKFNGTSYFFSRSTTQRSTVNKCDEQFNFVEEINIKEFLNFLQEQYGIDFYGSSFRELISRYFRIYGKNNHDERKPLHSNPKEKNVVAITALEKLFDSFEVVESYRTELKKVSDKLDALKKAKKQDVISYGSITTKKRYNENLNELEKLNEDLKNLASSNNSNYVSLDLEQANQISQIKTQLSVLMRNRTSTKTQLSLVEDNLSSNPEIHHGPYEELEQFFPGVNIRKLSEIESFHEKLSEILMTEYEQQKNELSKTLEQLNKEIDNLKNQLSKHGEPANYSTTYLNKYKNLNLAIERLVAQNRDYLLVEELNVSKKDVKEQLQKVEEAELRRIESSINEQMVRFNDRIYEKKRKAPVLDLDSGTTYEFYTPDDSGTGTSYKSLIVYDLSVLETTMLPALAHDSLLFKNIGDEPLNKIVQLYTEFDKQIFIAFDKDESYSEETSQILNSTAVIRLNENGDELFGRSWNIKE</sequence>
<dbReference type="Pfam" id="PF13476">
    <property type="entry name" value="AAA_23"/>
    <property type="match status" value="1"/>
</dbReference>
<organism evidence="4">
    <name type="scientific">Ornithinibacillus sp. 4-3</name>
    <dbReference type="NCBI Taxonomy" id="3231488"/>
    <lineage>
        <taxon>Bacteria</taxon>
        <taxon>Bacillati</taxon>
        <taxon>Bacillota</taxon>
        <taxon>Bacilli</taxon>
        <taxon>Bacillales</taxon>
        <taxon>Bacillaceae</taxon>
        <taxon>Ornithinibacillus</taxon>
    </lineage>
</organism>
<protein>
    <submittedName>
        <fullName evidence="4">DUF2326 domain-containing protein</fullName>
    </submittedName>
</protein>
<dbReference type="InterPro" id="IPR027417">
    <property type="entry name" value="P-loop_NTPase"/>
</dbReference>
<dbReference type="Pfam" id="PF10088">
    <property type="entry name" value="DUF2326"/>
    <property type="match status" value="1"/>
</dbReference>
<evidence type="ECO:0000259" key="2">
    <source>
        <dbReference type="Pfam" id="PF10088"/>
    </source>
</evidence>
<evidence type="ECO:0000313" key="4">
    <source>
        <dbReference type="EMBL" id="XDK32383.1"/>
    </source>
</evidence>